<dbReference type="EMBL" id="RKKU01000023">
    <property type="protein sequence ID" value="ROZ82330.1"/>
    <property type="molecule type" value="Genomic_DNA"/>
</dbReference>
<dbReference type="Proteomes" id="UP000275199">
    <property type="component" value="Unassembled WGS sequence"/>
</dbReference>
<proteinExistence type="predicted"/>
<protein>
    <submittedName>
        <fullName evidence="1">Toxin</fullName>
    </submittedName>
</protein>
<evidence type="ECO:0000313" key="1">
    <source>
        <dbReference type="EMBL" id="ROZ82330.1"/>
    </source>
</evidence>
<evidence type="ECO:0000313" key="2">
    <source>
        <dbReference type="Proteomes" id="UP000275199"/>
    </source>
</evidence>
<name>A0ABX9XHJ8_9PSED</name>
<sequence length="116" mass="13827">MCHERTFHRNLYFHRAVGNYLTDDQYRQLQIEMLANPECGDVMPRTGGFRKLRWADSRRGKGKRGGLRVVYYWLMGDGQFWMFSIYDKDEMEKLTADQEKQLKQAIMVELNKRGAK</sequence>
<reference evidence="1 2" key="1">
    <citation type="submission" date="2018-11" db="EMBL/GenBank/DDBJ databases">
        <authorList>
            <person name="Jang G.I."/>
            <person name="Hwang C.Y."/>
        </authorList>
    </citation>
    <scope>NUCLEOTIDE SEQUENCE [LARGE SCALE GENOMIC DNA]</scope>
    <source>
        <strain evidence="1 2">SSM26</strain>
    </source>
</reference>
<accession>A0ABX9XHJ8</accession>
<gene>
    <name evidence="1" type="ORF">EF096_15295</name>
</gene>
<organism evidence="1 2">
    <name type="scientific">Pseudomonas neustonica</name>
    <dbReference type="NCBI Taxonomy" id="2487346"/>
    <lineage>
        <taxon>Bacteria</taxon>
        <taxon>Pseudomonadati</taxon>
        <taxon>Pseudomonadota</taxon>
        <taxon>Gammaproteobacteria</taxon>
        <taxon>Pseudomonadales</taxon>
        <taxon>Pseudomonadaceae</taxon>
        <taxon>Pseudomonas</taxon>
    </lineage>
</organism>
<dbReference type="PIRSF" id="PIRSF039032">
    <property type="entry name" value="HigB-2"/>
    <property type="match status" value="1"/>
</dbReference>
<dbReference type="InterPro" id="IPR009387">
    <property type="entry name" value="HigB-2"/>
</dbReference>
<comment type="caution">
    <text evidence="1">The sequence shown here is derived from an EMBL/GenBank/DDBJ whole genome shotgun (WGS) entry which is preliminary data.</text>
</comment>
<keyword evidence="2" id="KW-1185">Reference proteome</keyword>